<dbReference type="Pfam" id="PF01738">
    <property type="entry name" value="DLH"/>
    <property type="match status" value="1"/>
</dbReference>
<organism evidence="2 3">
    <name type="scientific">Paractinoplanes hotanensis</name>
    <dbReference type="NCBI Taxonomy" id="2906497"/>
    <lineage>
        <taxon>Bacteria</taxon>
        <taxon>Bacillati</taxon>
        <taxon>Actinomycetota</taxon>
        <taxon>Actinomycetes</taxon>
        <taxon>Micromonosporales</taxon>
        <taxon>Micromonosporaceae</taxon>
        <taxon>Paractinoplanes</taxon>
    </lineage>
</organism>
<evidence type="ECO:0000313" key="2">
    <source>
        <dbReference type="EMBL" id="MCM4076871.1"/>
    </source>
</evidence>
<keyword evidence="2" id="KW-0378">Hydrolase</keyword>
<keyword evidence="3" id="KW-1185">Reference proteome</keyword>
<name>A0ABT0XSW7_9ACTN</name>
<dbReference type="InterPro" id="IPR002925">
    <property type="entry name" value="Dienelactn_hydro"/>
</dbReference>
<dbReference type="GO" id="GO:0016787">
    <property type="term" value="F:hydrolase activity"/>
    <property type="evidence" value="ECO:0007669"/>
    <property type="project" value="UniProtKB-KW"/>
</dbReference>
<reference evidence="2 3" key="1">
    <citation type="submission" date="2022-06" db="EMBL/GenBank/DDBJ databases">
        <title>Actinoplanes abujensis sp. nov., isolated from Nigerian arid soil.</title>
        <authorList>
            <person name="Ding P."/>
        </authorList>
    </citation>
    <scope>NUCLEOTIDE SEQUENCE [LARGE SCALE GENOMIC DNA]</scope>
    <source>
        <strain evidence="3">TRM88002</strain>
    </source>
</reference>
<accession>A0ABT0XSW7</accession>
<evidence type="ECO:0000259" key="1">
    <source>
        <dbReference type="Pfam" id="PF01738"/>
    </source>
</evidence>
<dbReference type="RefSeq" id="WP_251796749.1">
    <property type="nucleotide sequence ID" value="NZ_JAMQOL010000006.1"/>
</dbReference>
<dbReference type="Proteomes" id="UP001523216">
    <property type="component" value="Unassembled WGS sequence"/>
</dbReference>
<evidence type="ECO:0000313" key="3">
    <source>
        <dbReference type="Proteomes" id="UP001523216"/>
    </source>
</evidence>
<gene>
    <name evidence="2" type="ORF">LXN57_04740</name>
</gene>
<dbReference type="SUPFAM" id="SSF53474">
    <property type="entry name" value="alpha/beta-Hydrolases"/>
    <property type="match status" value="1"/>
</dbReference>
<dbReference type="EMBL" id="JAMQOL010000006">
    <property type="protein sequence ID" value="MCM4076871.1"/>
    <property type="molecule type" value="Genomic_DNA"/>
</dbReference>
<protein>
    <submittedName>
        <fullName evidence="2">Dienelactone hydrolase family protein</fullName>
    </submittedName>
</protein>
<dbReference type="InterPro" id="IPR051049">
    <property type="entry name" value="Dienelactone_hydrolase-like"/>
</dbReference>
<sequence>MASVAIFHSLYGLRPSVLGAAERLRAAGHTVVTPDLYGLPPANSFEQAAALADKVGWPEIVGRARATLRDMPPRTVLAGFSMGTGVADELLAERPHTAGLLLLSGAAITAARIPPGLRAQLHVADPDPDFVPAPAITGWADAMDAAGAIFEVYRYPAVGHLWMDEDLPDHDHLATDLLWSRCTEFLRLS</sequence>
<dbReference type="PANTHER" id="PTHR46623">
    <property type="entry name" value="CARBOXYMETHYLENEBUTENOLIDASE-RELATED"/>
    <property type="match status" value="1"/>
</dbReference>
<dbReference type="PANTHER" id="PTHR46623:SF6">
    <property type="entry name" value="ALPHA_BETA-HYDROLASES SUPERFAMILY PROTEIN"/>
    <property type="match status" value="1"/>
</dbReference>
<dbReference type="InterPro" id="IPR029058">
    <property type="entry name" value="AB_hydrolase_fold"/>
</dbReference>
<proteinExistence type="predicted"/>
<comment type="caution">
    <text evidence="2">The sequence shown here is derived from an EMBL/GenBank/DDBJ whole genome shotgun (WGS) entry which is preliminary data.</text>
</comment>
<feature type="domain" description="Dienelactone hydrolase" evidence="1">
    <location>
        <begin position="3"/>
        <end position="187"/>
    </location>
</feature>
<dbReference type="Gene3D" id="3.40.50.1820">
    <property type="entry name" value="alpha/beta hydrolase"/>
    <property type="match status" value="1"/>
</dbReference>